<name>A0AAW0R0X9_9PEZI</name>
<sequence length="162" mass="17436">MLPLNIVLRFIIVSGVSAVPTTSTIQNNSAQDTLGGGPDPGFKKRCTWDDGIGPIECGHFSVLIGGDSITGPKTSVKIRGQTFVVSDELNCDGDQWKSYDSALPYTVDIHGGNACLTTLSSDAWDNTWINYAGMHVDVPSDIRCGDVWTLSNSRRCIIPSLM</sequence>
<evidence type="ECO:0000313" key="3">
    <source>
        <dbReference type="Proteomes" id="UP001392437"/>
    </source>
</evidence>
<dbReference type="EMBL" id="JAQQWP010000004">
    <property type="protein sequence ID" value="KAK8120873.1"/>
    <property type="molecule type" value="Genomic_DNA"/>
</dbReference>
<dbReference type="Proteomes" id="UP001392437">
    <property type="component" value="Unassembled WGS sequence"/>
</dbReference>
<feature type="signal peptide" evidence="1">
    <location>
        <begin position="1"/>
        <end position="18"/>
    </location>
</feature>
<feature type="chain" id="PRO_5043642859" evidence="1">
    <location>
        <begin position="19"/>
        <end position="162"/>
    </location>
</feature>
<evidence type="ECO:0000313" key="2">
    <source>
        <dbReference type="EMBL" id="KAK8120873.1"/>
    </source>
</evidence>
<gene>
    <name evidence="2" type="ORF">PG999_004993</name>
</gene>
<protein>
    <submittedName>
        <fullName evidence="2">Uncharacterized protein</fullName>
    </submittedName>
</protein>
<evidence type="ECO:0000256" key="1">
    <source>
        <dbReference type="SAM" id="SignalP"/>
    </source>
</evidence>
<organism evidence="2 3">
    <name type="scientific">Apiospora kogelbergensis</name>
    <dbReference type="NCBI Taxonomy" id="1337665"/>
    <lineage>
        <taxon>Eukaryota</taxon>
        <taxon>Fungi</taxon>
        <taxon>Dikarya</taxon>
        <taxon>Ascomycota</taxon>
        <taxon>Pezizomycotina</taxon>
        <taxon>Sordariomycetes</taxon>
        <taxon>Xylariomycetidae</taxon>
        <taxon>Amphisphaeriales</taxon>
        <taxon>Apiosporaceae</taxon>
        <taxon>Apiospora</taxon>
    </lineage>
</organism>
<keyword evidence="1" id="KW-0732">Signal</keyword>
<accession>A0AAW0R0X9</accession>
<keyword evidence="3" id="KW-1185">Reference proteome</keyword>
<reference evidence="2 3" key="1">
    <citation type="submission" date="2023-01" db="EMBL/GenBank/DDBJ databases">
        <title>Analysis of 21 Apiospora genomes using comparative genomics revels a genus with tremendous synthesis potential of carbohydrate active enzymes and secondary metabolites.</title>
        <authorList>
            <person name="Sorensen T."/>
        </authorList>
    </citation>
    <scope>NUCLEOTIDE SEQUENCE [LARGE SCALE GENOMIC DNA]</scope>
    <source>
        <strain evidence="2 3">CBS 117206</strain>
    </source>
</reference>
<dbReference type="AlphaFoldDB" id="A0AAW0R0X9"/>
<comment type="caution">
    <text evidence="2">The sequence shown here is derived from an EMBL/GenBank/DDBJ whole genome shotgun (WGS) entry which is preliminary data.</text>
</comment>
<proteinExistence type="predicted"/>